<proteinExistence type="predicted"/>
<dbReference type="Proteomes" id="UP000092445">
    <property type="component" value="Unassembled WGS sequence"/>
</dbReference>
<accession>A0A1A9ZEJ0</accession>
<evidence type="ECO:0000313" key="2">
    <source>
        <dbReference type="Proteomes" id="UP000092445"/>
    </source>
</evidence>
<evidence type="ECO:0000313" key="1">
    <source>
        <dbReference type="EnsemblMetazoa" id="GPAI012239-PA"/>
    </source>
</evidence>
<dbReference type="AlphaFoldDB" id="A0A1A9ZEJ0"/>
<organism evidence="1 2">
    <name type="scientific">Glossina pallidipes</name>
    <name type="common">Tsetse fly</name>
    <dbReference type="NCBI Taxonomy" id="7398"/>
    <lineage>
        <taxon>Eukaryota</taxon>
        <taxon>Metazoa</taxon>
        <taxon>Ecdysozoa</taxon>
        <taxon>Arthropoda</taxon>
        <taxon>Hexapoda</taxon>
        <taxon>Insecta</taxon>
        <taxon>Pterygota</taxon>
        <taxon>Neoptera</taxon>
        <taxon>Endopterygota</taxon>
        <taxon>Diptera</taxon>
        <taxon>Brachycera</taxon>
        <taxon>Muscomorpha</taxon>
        <taxon>Hippoboscoidea</taxon>
        <taxon>Glossinidae</taxon>
        <taxon>Glossina</taxon>
    </lineage>
</organism>
<protein>
    <submittedName>
        <fullName evidence="1">Uncharacterized protein</fullName>
    </submittedName>
</protein>
<keyword evidence="2" id="KW-1185">Reference proteome</keyword>
<sequence>MPEMMKVRRETSVKTVEINARTPFTLKTYNRLYFYKMAKEVLWLLINYADGTGPGITSLSSRRNREIVFICTYVQQKYVQFKNNCKSETIEIVQLCARMLSVQMGGQQQKCTIAEA</sequence>
<dbReference type="EnsemblMetazoa" id="GPAI012239-RA">
    <property type="protein sequence ID" value="GPAI012239-PA"/>
    <property type="gene ID" value="GPAI012239"/>
</dbReference>
<name>A0A1A9ZEJ0_GLOPL</name>
<reference evidence="1" key="2">
    <citation type="submission" date="2020-05" db="UniProtKB">
        <authorList>
            <consortium name="EnsemblMetazoa"/>
        </authorList>
    </citation>
    <scope>IDENTIFICATION</scope>
    <source>
        <strain evidence="1">IAEA</strain>
    </source>
</reference>
<dbReference type="VEuPathDB" id="VectorBase:GPAI012239"/>
<reference evidence="2" key="1">
    <citation type="submission" date="2014-03" db="EMBL/GenBank/DDBJ databases">
        <authorList>
            <person name="Aksoy S."/>
            <person name="Warren W."/>
            <person name="Wilson R.K."/>
        </authorList>
    </citation>
    <scope>NUCLEOTIDE SEQUENCE [LARGE SCALE GENOMIC DNA]</scope>
    <source>
        <strain evidence="2">IAEA</strain>
    </source>
</reference>